<organism evidence="2 3">
    <name type="scientific">Evansella cellulosilytica (strain ATCC 21833 / DSM 2522 / FERM P-1141 / JCM 9156 / N-4)</name>
    <name type="common">Bacillus cellulosilyticus</name>
    <dbReference type="NCBI Taxonomy" id="649639"/>
    <lineage>
        <taxon>Bacteria</taxon>
        <taxon>Bacillati</taxon>
        <taxon>Bacillota</taxon>
        <taxon>Bacilli</taxon>
        <taxon>Bacillales</taxon>
        <taxon>Bacillaceae</taxon>
        <taxon>Evansella</taxon>
    </lineage>
</organism>
<name>E6U020_EVAC2</name>
<dbReference type="SUPFAM" id="SSF47406">
    <property type="entry name" value="SinR repressor dimerisation domain-like"/>
    <property type="match status" value="1"/>
</dbReference>
<sequence length="47" mass="5466">MFLGNMKMVAVDEEWKGLLKEARDLGLTPKDIRIFLAKKSYEKKVHS</sequence>
<feature type="domain" description="Sin" evidence="1">
    <location>
        <begin position="2"/>
        <end position="40"/>
    </location>
</feature>
<dbReference type="HOGENOM" id="CLU_3164495_0_0_9"/>
<gene>
    <name evidence="2" type="ordered locus">Bcell_0743</name>
</gene>
<dbReference type="InterPro" id="IPR010981">
    <property type="entry name" value="SinR/SinI_dimer_dom"/>
</dbReference>
<evidence type="ECO:0000313" key="3">
    <source>
        <dbReference type="Proteomes" id="UP000001401"/>
    </source>
</evidence>
<dbReference type="EMBL" id="CP002394">
    <property type="protein sequence ID" value="ADU29024.1"/>
    <property type="molecule type" value="Genomic_DNA"/>
</dbReference>
<dbReference type="GO" id="GO:0046983">
    <property type="term" value="F:protein dimerization activity"/>
    <property type="evidence" value="ECO:0007669"/>
    <property type="project" value="InterPro"/>
</dbReference>
<keyword evidence="3" id="KW-1185">Reference proteome</keyword>
<dbReference type="GO" id="GO:0006355">
    <property type="term" value="P:regulation of DNA-templated transcription"/>
    <property type="evidence" value="ECO:0007669"/>
    <property type="project" value="InterPro"/>
</dbReference>
<dbReference type="Pfam" id="PF08671">
    <property type="entry name" value="SinI"/>
    <property type="match status" value="1"/>
</dbReference>
<reference evidence="2" key="1">
    <citation type="submission" date="2010-12" db="EMBL/GenBank/DDBJ databases">
        <title>Complete sequence of Bacillus cellulosilyticus DSM 2522.</title>
        <authorList>
            <consortium name="US DOE Joint Genome Institute"/>
            <person name="Lucas S."/>
            <person name="Copeland A."/>
            <person name="Lapidus A."/>
            <person name="Cheng J.-F."/>
            <person name="Bruce D."/>
            <person name="Goodwin L."/>
            <person name="Pitluck S."/>
            <person name="Chertkov O."/>
            <person name="Detter J.C."/>
            <person name="Han C."/>
            <person name="Tapia R."/>
            <person name="Land M."/>
            <person name="Hauser L."/>
            <person name="Jeffries C."/>
            <person name="Kyrpides N."/>
            <person name="Ivanova N."/>
            <person name="Mikhailova N."/>
            <person name="Brumm P."/>
            <person name="Mead D."/>
            <person name="Woyke T."/>
        </authorList>
    </citation>
    <scope>NUCLEOTIDE SEQUENCE [LARGE SCALE GENOMIC DNA]</scope>
    <source>
        <strain evidence="2">DSM 2522</strain>
    </source>
</reference>
<accession>E6U020</accession>
<dbReference type="Proteomes" id="UP000001401">
    <property type="component" value="Chromosome"/>
</dbReference>
<dbReference type="KEGG" id="bco:Bcell_0743"/>
<dbReference type="InterPro" id="IPR036281">
    <property type="entry name" value="SinR/SinI_dimer_dom_sf"/>
</dbReference>
<dbReference type="AlphaFoldDB" id="E6U020"/>
<proteinExistence type="predicted"/>
<protein>
    <submittedName>
        <fullName evidence="2">SinR repressor domain protein dimerization</fullName>
    </submittedName>
</protein>
<dbReference type="PROSITE" id="PS51500">
    <property type="entry name" value="SIN"/>
    <property type="match status" value="1"/>
</dbReference>
<evidence type="ECO:0000313" key="2">
    <source>
        <dbReference type="EMBL" id="ADU29024.1"/>
    </source>
</evidence>
<evidence type="ECO:0000259" key="1">
    <source>
        <dbReference type="PROSITE" id="PS51500"/>
    </source>
</evidence>